<feature type="region of interest" description="Disordered" evidence="5">
    <location>
        <begin position="108"/>
        <end position="127"/>
    </location>
</feature>
<feature type="transmembrane region" description="Helical" evidence="6">
    <location>
        <begin position="81"/>
        <end position="102"/>
    </location>
</feature>
<feature type="compositionally biased region" description="Pro residues" evidence="5">
    <location>
        <begin position="51"/>
        <end position="71"/>
    </location>
</feature>
<evidence type="ECO:0000313" key="8">
    <source>
        <dbReference type="Proteomes" id="UP000501058"/>
    </source>
</evidence>
<dbReference type="PANTHER" id="PTHR30168">
    <property type="entry name" value="PUTATIVE MEMBRANE PROTEIN YPFJ"/>
    <property type="match status" value="1"/>
</dbReference>
<evidence type="ECO:0008006" key="9">
    <source>
        <dbReference type="Google" id="ProtNLM"/>
    </source>
</evidence>
<protein>
    <recommendedName>
        <fullName evidence="9">Neutral zinc metallopeptidase</fullName>
    </recommendedName>
</protein>
<dbReference type="AlphaFoldDB" id="A0A6G7Y511"/>
<dbReference type="Proteomes" id="UP000501058">
    <property type="component" value="Chromosome"/>
</dbReference>
<dbReference type="InterPro" id="IPR007343">
    <property type="entry name" value="Uncharacterised_pept_Zn_put"/>
</dbReference>
<dbReference type="EMBL" id="CP049865">
    <property type="protein sequence ID" value="QIK71707.1"/>
    <property type="molecule type" value="Genomic_DNA"/>
</dbReference>
<keyword evidence="2 6" id="KW-0812">Transmembrane</keyword>
<proteinExistence type="predicted"/>
<evidence type="ECO:0000313" key="7">
    <source>
        <dbReference type="EMBL" id="QIK71707.1"/>
    </source>
</evidence>
<name>A0A6G7Y511_9ACTN</name>
<evidence type="ECO:0000256" key="4">
    <source>
        <dbReference type="ARBA" id="ARBA00023136"/>
    </source>
</evidence>
<dbReference type="KEGG" id="prv:G7070_04745"/>
<dbReference type="PANTHER" id="PTHR30168:SF0">
    <property type="entry name" value="INNER MEMBRANE PROTEIN"/>
    <property type="match status" value="1"/>
</dbReference>
<dbReference type="RefSeq" id="WP_166232369.1">
    <property type="nucleotide sequence ID" value="NZ_CP049865.1"/>
</dbReference>
<comment type="subcellular location">
    <subcellularLocation>
        <location evidence="1">Membrane</location>
        <topology evidence="1">Single-pass membrane protein</topology>
    </subcellularLocation>
</comment>
<evidence type="ECO:0000256" key="3">
    <source>
        <dbReference type="ARBA" id="ARBA00022989"/>
    </source>
</evidence>
<evidence type="ECO:0000256" key="5">
    <source>
        <dbReference type="SAM" id="MobiDB-lite"/>
    </source>
</evidence>
<evidence type="ECO:0000256" key="2">
    <source>
        <dbReference type="ARBA" id="ARBA00022692"/>
    </source>
</evidence>
<feature type="region of interest" description="Disordered" evidence="5">
    <location>
        <begin position="1"/>
        <end position="72"/>
    </location>
</feature>
<keyword evidence="4 6" id="KW-0472">Membrane</keyword>
<evidence type="ECO:0000256" key="1">
    <source>
        <dbReference type="ARBA" id="ARBA00004167"/>
    </source>
</evidence>
<dbReference type="GO" id="GO:0016020">
    <property type="term" value="C:membrane"/>
    <property type="evidence" value="ECO:0007669"/>
    <property type="project" value="UniProtKB-SubCell"/>
</dbReference>
<sequence length="391" mass="42372">MSQQQWGTPPPPQPGGTWSRGPAPWQGGSSGWRPDAYGPPAGYQQRQYPQQPFPGYPQQPQPGAPWPAPQPPRKRSGLGTLIRVVLVVIGLLIALNVLRGFLDGLGGSGSTPPTNPSDPSVGYQNEGYVPPAVDKNPPAVPGPRNLDAAKKLTQDNPLYEQTVPVPTNCQMRNTTPVQQMSANAKEAHFNELMGCLMTVWVNPVEDAGFTLPRPQVYVYTRPIKTACGDFDDLNAAYCAGDQRIYYANDLFEAFPPSVSSANYGAEVVLAHEFGHAIQARTAILISEKYLEQDASSNATKQQLSRRTEVQADCFAGEYVQSVAHSQQLSDADLQSLGQLMYNMGDDVLTGKKDYVGGHGTGKARQDWFNRGLGSAQLQTCNSFVAPADQVR</sequence>
<feature type="compositionally biased region" description="Low complexity" evidence="5">
    <location>
        <begin position="38"/>
        <end position="50"/>
    </location>
</feature>
<dbReference type="Pfam" id="PF04228">
    <property type="entry name" value="Zn_peptidase"/>
    <property type="match status" value="1"/>
</dbReference>
<accession>A0A6G7Y511</accession>
<gene>
    <name evidence="7" type="ORF">G7070_04745</name>
</gene>
<reference evidence="7 8" key="1">
    <citation type="submission" date="2020-03" db="EMBL/GenBank/DDBJ databases">
        <title>Propioniciclava sp. nov., isolated from Hydrophilus acuminatus.</title>
        <authorList>
            <person name="Hyun D.-W."/>
            <person name="Bae J.-W."/>
        </authorList>
    </citation>
    <scope>NUCLEOTIDE SEQUENCE [LARGE SCALE GENOMIC DNA]</scope>
    <source>
        <strain evidence="7 8">HDW11</strain>
    </source>
</reference>
<keyword evidence="3 6" id="KW-1133">Transmembrane helix</keyword>
<organism evidence="7 8">
    <name type="scientific">Propioniciclava coleopterorum</name>
    <dbReference type="NCBI Taxonomy" id="2714937"/>
    <lineage>
        <taxon>Bacteria</taxon>
        <taxon>Bacillati</taxon>
        <taxon>Actinomycetota</taxon>
        <taxon>Actinomycetes</taxon>
        <taxon>Propionibacteriales</taxon>
        <taxon>Propionibacteriaceae</taxon>
        <taxon>Propioniciclava</taxon>
    </lineage>
</organism>
<evidence type="ECO:0000256" key="6">
    <source>
        <dbReference type="SAM" id="Phobius"/>
    </source>
</evidence>
<keyword evidence="8" id="KW-1185">Reference proteome</keyword>